<feature type="transmembrane region" description="Helical" evidence="1">
    <location>
        <begin position="51"/>
        <end position="74"/>
    </location>
</feature>
<protein>
    <recommendedName>
        <fullName evidence="4">Integral membrane protein</fullName>
    </recommendedName>
</protein>
<feature type="transmembrane region" description="Helical" evidence="1">
    <location>
        <begin position="22"/>
        <end position="45"/>
    </location>
</feature>
<evidence type="ECO:0000313" key="3">
    <source>
        <dbReference type="Proteomes" id="UP001501570"/>
    </source>
</evidence>
<evidence type="ECO:0000256" key="1">
    <source>
        <dbReference type="SAM" id="Phobius"/>
    </source>
</evidence>
<keyword evidence="3" id="KW-1185">Reference proteome</keyword>
<name>A0ABP9RKP6_9ACTN</name>
<comment type="caution">
    <text evidence="2">The sequence shown here is derived from an EMBL/GenBank/DDBJ whole genome shotgun (WGS) entry which is preliminary data.</text>
</comment>
<keyword evidence="1" id="KW-0812">Transmembrane</keyword>
<reference evidence="3" key="1">
    <citation type="journal article" date="2019" name="Int. J. Syst. Evol. Microbiol.">
        <title>The Global Catalogue of Microorganisms (GCM) 10K type strain sequencing project: providing services to taxonomists for standard genome sequencing and annotation.</title>
        <authorList>
            <consortium name="The Broad Institute Genomics Platform"/>
            <consortium name="The Broad Institute Genome Sequencing Center for Infectious Disease"/>
            <person name="Wu L."/>
            <person name="Ma J."/>
        </authorList>
    </citation>
    <scope>NUCLEOTIDE SEQUENCE [LARGE SCALE GENOMIC DNA]</scope>
    <source>
        <strain evidence="3">JCM 18304</strain>
    </source>
</reference>
<evidence type="ECO:0008006" key="4">
    <source>
        <dbReference type="Google" id="ProtNLM"/>
    </source>
</evidence>
<organism evidence="2 3">
    <name type="scientific">Rugosimonospora acidiphila</name>
    <dbReference type="NCBI Taxonomy" id="556531"/>
    <lineage>
        <taxon>Bacteria</taxon>
        <taxon>Bacillati</taxon>
        <taxon>Actinomycetota</taxon>
        <taxon>Actinomycetes</taxon>
        <taxon>Micromonosporales</taxon>
        <taxon>Micromonosporaceae</taxon>
        <taxon>Rugosimonospora</taxon>
    </lineage>
</organism>
<evidence type="ECO:0000313" key="2">
    <source>
        <dbReference type="EMBL" id="GAA5178929.1"/>
    </source>
</evidence>
<gene>
    <name evidence="2" type="ORF">GCM10023322_07270</name>
</gene>
<proteinExistence type="predicted"/>
<dbReference type="EMBL" id="BAABJQ010000002">
    <property type="protein sequence ID" value="GAA5178929.1"/>
    <property type="molecule type" value="Genomic_DNA"/>
</dbReference>
<accession>A0ABP9RKP6</accession>
<sequence length="261" mass="28294">MGSHGGAIQVYGPSRMRWSAPLLAPPASSYMSWAIVLVAGTGAALQTTHLWLPGLALIGLAALMTVLLVATALIRPRVVLAGREHLKTWQGVETACVVVQRAWPAVRSMTGVKNVRPVIEDARWDLACLIASRGRLSGACNEAKWAGYGLDDDDPLRGELATRRDQLAGHLSSMDAEIAARADRLRSLADRCARFASHQGALRWAPKVARRARRAVQAADSAMMDEAAWRVRPDPATDVSERTEAVLAAYRELTAIPGYRR</sequence>
<keyword evidence="1" id="KW-1133">Transmembrane helix</keyword>
<dbReference type="RefSeq" id="WP_345626051.1">
    <property type="nucleotide sequence ID" value="NZ_BAABJQ010000002.1"/>
</dbReference>
<dbReference type="Proteomes" id="UP001501570">
    <property type="component" value="Unassembled WGS sequence"/>
</dbReference>
<keyword evidence="1" id="KW-0472">Membrane</keyword>